<feature type="compositionally biased region" description="Basic and acidic residues" evidence="1">
    <location>
        <begin position="30"/>
        <end position="48"/>
    </location>
</feature>
<dbReference type="Pfam" id="PF08729">
    <property type="entry name" value="HUN"/>
    <property type="match status" value="1"/>
</dbReference>
<proteinExistence type="predicted"/>
<feature type="non-terminal residue" evidence="3">
    <location>
        <position position="1"/>
    </location>
</feature>
<evidence type="ECO:0000259" key="2">
    <source>
        <dbReference type="Pfam" id="PF08729"/>
    </source>
</evidence>
<dbReference type="InterPro" id="IPR014840">
    <property type="entry name" value="HRD"/>
</dbReference>
<evidence type="ECO:0000313" key="3">
    <source>
        <dbReference type="EMBL" id="CRZ11062.1"/>
    </source>
</evidence>
<protein>
    <recommendedName>
        <fullName evidence="2">Hpc2-related domain-containing protein</fullName>
    </recommendedName>
</protein>
<reference evidence="3" key="1">
    <citation type="submission" date="2015-04" db="EMBL/GenBank/DDBJ databases">
        <title>The genome sequence of the plant pathogenic Rhizarian Plasmodiophora brassicae reveals insights in its biotrophic life cycle and the origin of chitin synthesis.</title>
        <authorList>
            <person name="Schwelm A."/>
            <person name="Fogelqvist J."/>
            <person name="Knaust A."/>
            <person name="Julke S."/>
            <person name="Lilja T."/>
            <person name="Dhandapani V."/>
            <person name="Bonilla-Rosso G."/>
            <person name="Karlsson M."/>
            <person name="Shevchenko A."/>
            <person name="Choi S.R."/>
            <person name="Kim H.G."/>
            <person name="Park J.Y."/>
            <person name="Lim Y.P."/>
            <person name="Ludwig-Muller J."/>
            <person name="Dixelius C."/>
        </authorList>
    </citation>
    <scope>NUCLEOTIDE SEQUENCE</scope>
    <source>
        <tissue evidence="3">Potato root galls</tissue>
    </source>
</reference>
<sequence>EGRAALGDHMIPKSVNGHEPEDHDSDVDVIENHDHSDNSEHDSRRVSDALEDGDDEEADEEADENGDDEDGSSCLRFYIDLKNQGPIVSWTALCASLDEESEDDDGDAKANDMIDDDDEESVSRGSYYDVDDPFIDDSELFDIEQSKRIETEMKGFFVQTGDIAVVEKKAKPKISRAKQKLVARPAFEPQDEYSNKVKVMISGQIDPVLTEDLTSLRDLIDTNRDRLSETDKRPLPVALETALMNIECKIRLIKATERKHVYSQINGLFPSSSPFSRSNIKDRLKKMHIQWLPKKYEGLAKKVVRRLKLKIRKDVNLFEAAVAENDPSAGCIGKKVTDGKYKYRCRWELFAPDLLELSSHVHDWTVASNVALRKTTTTKSKNLDSIPSKVDHYQEDVVRRKYFKQVLECWPNDCAVTSIHINDAYKRYKVKNDTIVTESPIRVAAASSALPASAACTPPPTVLQDRVIQINEASVVGNEVPVSGSVFDSPPPNPFADHLRKSHPAVFGSTIEQSCGLDRALSTPLEIQNLPSLFQPKLNNPIQEVIEILDD</sequence>
<feature type="region of interest" description="Disordered" evidence="1">
    <location>
        <begin position="99"/>
        <end position="129"/>
    </location>
</feature>
<feature type="region of interest" description="Disordered" evidence="1">
    <location>
        <begin position="1"/>
        <end position="72"/>
    </location>
</feature>
<evidence type="ECO:0000256" key="1">
    <source>
        <dbReference type="SAM" id="MobiDB-lite"/>
    </source>
</evidence>
<accession>A0A0H5RBS6</accession>
<name>A0A0H5RBS6_9EUKA</name>
<dbReference type="EMBL" id="HACM01010620">
    <property type="protein sequence ID" value="CRZ11062.1"/>
    <property type="molecule type" value="Transcribed_RNA"/>
</dbReference>
<feature type="compositionally biased region" description="Acidic residues" evidence="1">
    <location>
        <begin position="49"/>
        <end position="71"/>
    </location>
</feature>
<feature type="domain" description="Hpc2-related" evidence="2">
    <location>
        <begin position="118"/>
        <end position="162"/>
    </location>
</feature>
<dbReference type="AlphaFoldDB" id="A0A0H5RBS6"/>
<organism evidence="3">
    <name type="scientific">Spongospora subterranea</name>
    <dbReference type="NCBI Taxonomy" id="70186"/>
    <lineage>
        <taxon>Eukaryota</taxon>
        <taxon>Sar</taxon>
        <taxon>Rhizaria</taxon>
        <taxon>Endomyxa</taxon>
        <taxon>Phytomyxea</taxon>
        <taxon>Plasmodiophorida</taxon>
        <taxon>Plasmodiophoridae</taxon>
        <taxon>Spongospora</taxon>
    </lineage>
</organism>